<dbReference type="Ensembl" id="ENSACIT00000008123.1">
    <property type="protein sequence ID" value="ENSACIP00000007891.1"/>
    <property type="gene ID" value="ENSACIG00000006185.1"/>
</dbReference>
<reference evidence="1" key="2">
    <citation type="submission" date="2025-09" db="UniProtKB">
        <authorList>
            <consortium name="Ensembl"/>
        </authorList>
    </citation>
    <scope>IDENTIFICATION</scope>
</reference>
<protein>
    <submittedName>
        <fullName evidence="1">Uncharacterized protein</fullName>
    </submittedName>
</protein>
<sequence length="53" mass="6261">MGKRQHQKDKMYITCTEYTNFYGGKRAGKLVLRLTWQLKTASRVTVCIRLRLV</sequence>
<proteinExistence type="predicted"/>
<dbReference type="Proteomes" id="UP000261340">
    <property type="component" value="Unplaced"/>
</dbReference>
<dbReference type="STRING" id="61819.ENSACIP00000007891"/>
<organism evidence="1 2">
    <name type="scientific">Amphilophus citrinellus</name>
    <name type="common">Midas cichlid</name>
    <name type="synonym">Cichlasoma citrinellum</name>
    <dbReference type="NCBI Taxonomy" id="61819"/>
    <lineage>
        <taxon>Eukaryota</taxon>
        <taxon>Metazoa</taxon>
        <taxon>Chordata</taxon>
        <taxon>Craniata</taxon>
        <taxon>Vertebrata</taxon>
        <taxon>Euteleostomi</taxon>
        <taxon>Actinopterygii</taxon>
        <taxon>Neopterygii</taxon>
        <taxon>Teleostei</taxon>
        <taxon>Neoteleostei</taxon>
        <taxon>Acanthomorphata</taxon>
        <taxon>Ovalentaria</taxon>
        <taxon>Cichlomorphae</taxon>
        <taxon>Cichliformes</taxon>
        <taxon>Cichlidae</taxon>
        <taxon>New World cichlids</taxon>
        <taxon>Cichlasomatinae</taxon>
        <taxon>Heroini</taxon>
        <taxon>Amphilophus</taxon>
    </lineage>
</organism>
<reference evidence="1" key="1">
    <citation type="submission" date="2025-08" db="UniProtKB">
        <authorList>
            <consortium name="Ensembl"/>
        </authorList>
    </citation>
    <scope>IDENTIFICATION</scope>
</reference>
<evidence type="ECO:0000313" key="1">
    <source>
        <dbReference type="Ensembl" id="ENSACIP00000007891.1"/>
    </source>
</evidence>
<name>A0A3Q0RBC4_AMPCI</name>
<keyword evidence="2" id="KW-1185">Reference proteome</keyword>
<evidence type="ECO:0000313" key="2">
    <source>
        <dbReference type="Proteomes" id="UP000261340"/>
    </source>
</evidence>
<accession>A0A3Q0RBC4</accession>
<dbReference type="GeneTree" id="ENSGT00910000148339"/>
<dbReference type="AlphaFoldDB" id="A0A3Q0RBC4"/>